<evidence type="ECO:0000256" key="1">
    <source>
        <dbReference type="SAM" id="Phobius"/>
    </source>
</evidence>
<proteinExistence type="predicted"/>
<sequence>MATSLSLCEHSSWVKCSLLSTLAASMAFLMFTATRSRPLRSSVKPVLQSAASPVICSASADECASSLSVDLLSPSRTLSQHWLRLVCRNIRSSDVLSMACFRSSLAFSMWS</sequence>
<keyword evidence="1" id="KW-1133">Transmembrane helix</keyword>
<feature type="transmembrane region" description="Helical" evidence="1">
    <location>
        <begin position="12"/>
        <end position="31"/>
    </location>
</feature>
<keyword evidence="1" id="KW-0472">Membrane</keyword>
<protein>
    <submittedName>
        <fullName evidence="2">Putative secreted protein</fullName>
    </submittedName>
</protein>
<reference evidence="2" key="1">
    <citation type="submission" date="2019-12" db="EMBL/GenBank/DDBJ databases">
        <title>An insight into the sialome of adult female Ixodes ricinus ticks feeding for 6 days.</title>
        <authorList>
            <person name="Perner J."/>
            <person name="Ribeiro J.M.C."/>
        </authorList>
    </citation>
    <scope>NUCLEOTIDE SEQUENCE</scope>
    <source>
        <strain evidence="2">Semi-engorged</strain>
        <tissue evidence="2">Salivary glands</tissue>
    </source>
</reference>
<dbReference type="AlphaFoldDB" id="A0A6B0UJL4"/>
<dbReference type="EMBL" id="GIFC01007794">
    <property type="protein sequence ID" value="MXU89877.1"/>
    <property type="molecule type" value="Transcribed_RNA"/>
</dbReference>
<keyword evidence="1" id="KW-0812">Transmembrane</keyword>
<name>A0A6B0UJL4_IXORI</name>
<accession>A0A6B0UJL4</accession>
<evidence type="ECO:0000313" key="2">
    <source>
        <dbReference type="EMBL" id="MXU89877.1"/>
    </source>
</evidence>
<organism evidence="2">
    <name type="scientific">Ixodes ricinus</name>
    <name type="common">Common tick</name>
    <name type="synonym">Acarus ricinus</name>
    <dbReference type="NCBI Taxonomy" id="34613"/>
    <lineage>
        <taxon>Eukaryota</taxon>
        <taxon>Metazoa</taxon>
        <taxon>Ecdysozoa</taxon>
        <taxon>Arthropoda</taxon>
        <taxon>Chelicerata</taxon>
        <taxon>Arachnida</taxon>
        <taxon>Acari</taxon>
        <taxon>Parasitiformes</taxon>
        <taxon>Ixodida</taxon>
        <taxon>Ixodoidea</taxon>
        <taxon>Ixodidae</taxon>
        <taxon>Ixodinae</taxon>
        <taxon>Ixodes</taxon>
    </lineage>
</organism>